<dbReference type="Pfam" id="PF08240">
    <property type="entry name" value="ADH_N"/>
    <property type="match status" value="1"/>
</dbReference>
<evidence type="ECO:0000313" key="7">
    <source>
        <dbReference type="Proteomes" id="UP000070444"/>
    </source>
</evidence>
<dbReference type="PANTHER" id="PTHR48106">
    <property type="entry name" value="QUINONE OXIDOREDUCTASE PIG3-RELATED"/>
    <property type="match status" value="1"/>
</dbReference>
<dbReference type="SUPFAM" id="SSF50129">
    <property type="entry name" value="GroES-like"/>
    <property type="match status" value="1"/>
</dbReference>
<feature type="domain" description="Enoyl reductase (ER)" evidence="5">
    <location>
        <begin position="13"/>
        <end position="300"/>
    </location>
</feature>
<dbReference type="Pfam" id="PF00107">
    <property type="entry name" value="ADH_zinc_N"/>
    <property type="match status" value="1"/>
</dbReference>
<dbReference type="EMBL" id="KQ964571">
    <property type="protein sequence ID" value="KXN68518.1"/>
    <property type="molecule type" value="Genomic_DNA"/>
</dbReference>
<dbReference type="GO" id="GO:0035925">
    <property type="term" value="F:mRNA 3'-UTR AU-rich region binding"/>
    <property type="evidence" value="ECO:0007669"/>
    <property type="project" value="TreeGrafter"/>
</dbReference>
<dbReference type="OrthoDB" id="48317at2759"/>
<evidence type="ECO:0000259" key="5">
    <source>
        <dbReference type="SMART" id="SM00829"/>
    </source>
</evidence>
<dbReference type="AlphaFoldDB" id="A0A137P0L9"/>
<dbReference type="CDD" id="cd05286">
    <property type="entry name" value="QOR2"/>
    <property type="match status" value="1"/>
</dbReference>
<dbReference type="GO" id="GO:0070402">
    <property type="term" value="F:NADPH binding"/>
    <property type="evidence" value="ECO:0007669"/>
    <property type="project" value="TreeGrafter"/>
</dbReference>
<protein>
    <recommendedName>
        <fullName evidence="4">Probable quinone oxidoreductase</fullName>
    </recommendedName>
    <alternativeName>
        <fullName evidence="3">NADPH:quinone reductase</fullName>
    </alternativeName>
</protein>
<organism evidence="6 7">
    <name type="scientific">Conidiobolus coronatus (strain ATCC 28846 / CBS 209.66 / NRRL 28638)</name>
    <name type="common">Delacroixia coronata</name>
    <dbReference type="NCBI Taxonomy" id="796925"/>
    <lineage>
        <taxon>Eukaryota</taxon>
        <taxon>Fungi</taxon>
        <taxon>Fungi incertae sedis</taxon>
        <taxon>Zoopagomycota</taxon>
        <taxon>Entomophthoromycotina</taxon>
        <taxon>Entomophthoromycetes</taxon>
        <taxon>Entomophthorales</taxon>
        <taxon>Ancylistaceae</taxon>
        <taxon>Conidiobolus</taxon>
    </lineage>
</organism>
<reference evidence="6 7" key="1">
    <citation type="journal article" date="2015" name="Genome Biol. Evol.">
        <title>Phylogenomic analyses indicate that early fungi evolved digesting cell walls of algal ancestors of land plants.</title>
        <authorList>
            <person name="Chang Y."/>
            <person name="Wang S."/>
            <person name="Sekimoto S."/>
            <person name="Aerts A.L."/>
            <person name="Choi C."/>
            <person name="Clum A."/>
            <person name="LaButti K.M."/>
            <person name="Lindquist E.A."/>
            <person name="Yee Ngan C."/>
            <person name="Ohm R.A."/>
            <person name="Salamov A.A."/>
            <person name="Grigoriev I.V."/>
            <person name="Spatafora J.W."/>
            <person name="Berbee M.L."/>
        </authorList>
    </citation>
    <scope>NUCLEOTIDE SEQUENCE [LARGE SCALE GENOMIC DNA]</scope>
    <source>
        <strain evidence="6 7">NRRL 28638</strain>
    </source>
</reference>
<evidence type="ECO:0000313" key="6">
    <source>
        <dbReference type="EMBL" id="KXN68518.1"/>
    </source>
</evidence>
<dbReference type="STRING" id="796925.A0A137P0L9"/>
<evidence type="ECO:0000256" key="4">
    <source>
        <dbReference type="ARBA" id="ARBA00070796"/>
    </source>
</evidence>
<accession>A0A137P0L9</accession>
<dbReference type="InterPro" id="IPR011032">
    <property type="entry name" value="GroES-like_sf"/>
</dbReference>
<dbReference type="InterPro" id="IPR013149">
    <property type="entry name" value="ADH-like_C"/>
</dbReference>
<dbReference type="InterPro" id="IPR020843">
    <property type="entry name" value="ER"/>
</dbReference>
<dbReference type="InterPro" id="IPR036291">
    <property type="entry name" value="NAD(P)-bd_dom_sf"/>
</dbReference>
<dbReference type="PANTHER" id="PTHR48106:SF13">
    <property type="entry name" value="QUINONE OXIDOREDUCTASE-RELATED"/>
    <property type="match status" value="1"/>
</dbReference>
<dbReference type="Proteomes" id="UP000070444">
    <property type="component" value="Unassembled WGS sequence"/>
</dbReference>
<keyword evidence="2" id="KW-0560">Oxidoreductase</keyword>
<evidence type="ECO:0000256" key="2">
    <source>
        <dbReference type="ARBA" id="ARBA00023002"/>
    </source>
</evidence>
<gene>
    <name evidence="6" type="ORF">CONCODRAFT_76045</name>
</gene>
<dbReference type="SUPFAM" id="SSF51735">
    <property type="entry name" value="NAD(P)-binding Rossmann-fold domains"/>
    <property type="match status" value="1"/>
</dbReference>
<dbReference type="InterPro" id="IPR047618">
    <property type="entry name" value="QOR-like"/>
</dbReference>
<dbReference type="FunFam" id="3.40.50.720:FF:000053">
    <property type="entry name" value="Quinone oxidoreductase 1"/>
    <property type="match status" value="1"/>
</dbReference>
<dbReference type="Gene3D" id="3.90.180.10">
    <property type="entry name" value="Medium-chain alcohol dehydrogenases, catalytic domain"/>
    <property type="match status" value="2"/>
</dbReference>
<evidence type="ECO:0000256" key="1">
    <source>
        <dbReference type="ARBA" id="ARBA00022857"/>
    </source>
</evidence>
<dbReference type="GO" id="GO:0003960">
    <property type="term" value="F:quinone reductase (NADPH) activity"/>
    <property type="evidence" value="ECO:0007669"/>
    <property type="project" value="InterPro"/>
</dbReference>
<dbReference type="SMART" id="SM00829">
    <property type="entry name" value="PKS_ER"/>
    <property type="match status" value="1"/>
</dbReference>
<keyword evidence="7" id="KW-1185">Reference proteome</keyword>
<evidence type="ECO:0000256" key="3">
    <source>
        <dbReference type="ARBA" id="ARBA00043088"/>
    </source>
</evidence>
<dbReference type="OMA" id="VRQGMAW"/>
<name>A0A137P0L9_CONC2</name>
<keyword evidence="1" id="KW-0521">NADP</keyword>
<dbReference type="InterPro" id="IPR013154">
    <property type="entry name" value="ADH-like_N"/>
</dbReference>
<sequence>MSTNKTVIYTDHGDINVVKYTETPKPTPGPNQVIVKNKSVGVNFIDYEHRVGKWPSPVFGLLGIEGAGIIDSIGTEVQGLSIGDPKIPDSISFETAAALFVQGITAITMVKGSWETKKGDTILIYSAAGGTGQLLVKLANYLGATVIGVTSSEAKVEAAKKLGAHHVINYNTEDIATRVLEITNGKGVDVVFDCVGKSTFDASLKSLKKFGTFISFGSAGGKLPPIDINILAPKNIKIVKTSLFTFLETLEEVEYWTGELFDLYEKGVIPKDIYKIYPLSEAKQALVDLESGKTTGKLLLAI</sequence>
<proteinExistence type="predicted"/>
<dbReference type="GO" id="GO:0005829">
    <property type="term" value="C:cytosol"/>
    <property type="evidence" value="ECO:0007669"/>
    <property type="project" value="TreeGrafter"/>
</dbReference>